<gene>
    <name evidence="2" type="ORF">UFOPK1493_04443</name>
</gene>
<protein>
    <submittedName>
        <fullName evidence="2">Unannotated protein</fullName>
    </submittedName>
</protein>
<dbReference type="Gene3D" id="1.25.40.10">
    <property type="entry name" value="Tetratricopeptide repeat domain"/>
    <property type="match status" value="1"/>
</dbReference>
<evidence type="ECO:0000256" key="1">
    <source>
        <dbReference type="SAM" id="MobiDB-lite"/>
    </source>
</evidence>
<dbReference type="SUPFAM" id="SSF48452">
    <property type="entry name" value="TPR-like"/>
    <property type="match status" value="1"/>
</dbReference>
<dbReference type="InterPro" id="IPR011990">
    <property type="entry name" value="TPR-like_helical_dom_sf"/>
</dbReference>
<sequence>MAATERASGPAPEATRRRRPASTLDPEVVAAVERDAAPQRAARYRERLTSAAEALERGRYDDARRMVQPVLREVPDVAMGHEIAGLSFYATGQWRKAAAELETARRLEQSVRHHPVLADCYRAMRRYHEVEELWTELKGASPAPALMAEGRIVAAGARADQGDLRGALEIMAKGREIPRKVREHHVRQWYVLGDLLDRSGEIVEARRFFGMVAQVDPDFADVVQRLAALGR</sequence>
<name>A0A6J6GN68_9ZZZZ</name>
<dbReference type="AlphaFoldDB" id="A0A6J6GN68"/>
<dbReference type="EMBL" id="CAEZSR010000353">
    <property type="protein sequence ID" value="CAB4602812.1"/>
    <property type="molecule type" value="Genomic_DNA"/>
</dbReference>
<reference evidence="2" key="1">
    <citation type="submission" date="2020-05" db="EMBL/GenBank/DDBJ databases">
        <authorList>
            <person name="Chiriac C."/>
            <person name="Salcher M."/>
            <person name="Ghai R."/>
            <person name="Kavagutti S V."/>
        </authorList>
    </citation>
    <scope>NUCLEOTIDE SEQUENCE</scope>
</reference>
<accession>A0A6J6GN68</accession>
<proteinExistence type="predicted"/>
<organism evidence="2">
    <name type="scientific">freshwater metagenome</name>
    <dbReference type="NCBI Taxonomy" id="449393"/>
    <lineage>
        <taxon>unclassified sequences</taxon>
        <taxon>metagenomes</taxon>
        <taxon>ecological metagenomes</taxon>
    </lineage>
</organism>
<evidence type="ECO:0000313" key="2">
    <source>
        <dbReference type="EMBL" id="CAB4602812.1"/>
    </source>
</evidence>
<feature type="region of interest" description="Disordered" evidence="1">
    <location>
        <begin position="1"/>
        <end position="26"/>
    </location>
</feature>